<dbReference type="InterPro" id="IPR004136">
    <property type="entry name" value="NMO"/>
</dbReference>
<sequence length="339" mass="36363">MQPITTRFTKLLNIKTPIVAAPMAFASTADLAAAVTGAGAFGLFGMGFDSTAVIKQNFQTIRDRLKIAKGSSVPVGIGCIGWILEMTESSDDPRLNVILEEQPQVIWFAFGVDLGKYVAQVRAYDAKRDHKTLVFVIVNSVEEALRAANEWKVDVLVVQGNEAGGHGGSRSPPMISVVQDVVSAIPNGPPILAAGGVSSGGQVAALLTLGASGVVLGTRFLFTPECCYSDAQKSVLIESDYNATQRALCFDDVGRTNFWPPFHNGRAIANRIWDEFKEGLSLDERLKRHDDNKENKDRLIIWAGVGVGATKEIKPAADVVTELHEDALKALKASATLIG</sequence>
<comment type="caution">
    <text evidence="4">The sequence shown here is derived from an EMBL/GenBank/DDBJ whole genome shotgun (WGS) entry which is preliminary data.</text>
</comment>
<evidence type="ECO:0000256" key="2">
    <source>
        <dbReference type="ARBA" id="ARBA00022643"/>
    </source>
</evidence>
<dbReference type="Gene3D" id="3.20.20.70">
    <property type="entry name" value="Aldolase class I"/>
    <property type="match status" value="1"/>
</dbReference>
<keyword evidence="1" id="KW-0285">Flavoprotein</keyword>
<dbReference type="Pfam" id="PF03060">
    <property type="entry name" value="NMO"/>
    <property type="match status" value="2"/>
</dbReference>
<dbReference type="AlphaFoldDB" id="A0AAD5UYG6"/>
<proteinExistence type="predicted"/>
<organism evidence="4 5">
    <name type="scientific">Meripilus lineatus</name>
    <dbReference type="NCBI Taxonomy" id="2056292"/>
    <lineage>
        <taxon>Eukaryota</taxon>
        <taxon>Fungi</taxon>
        <taxon>Dikarya</taxon>
        <taxon>Basidiomycota</taxon>
        <taxon>Agaricomycotina</taxon>
        <taxon>Agaricomycetes</taxon>
        <taxon>Polyporales</taxon>
        <taxon>Meripilaceae</taxon>
        <taxon>Meripilus</taxon>
    </lineage>
</organism>
<dbReference type="CDD" id="cd04730">
    <property type="entry name" value="NPD_like"/>
    <property type="match status" value="1"/>
</dbReference>
<accession>A0AAD5UYG6</accession>
<dbReference type="InterPro" id="IPR013785">
    <property type="entry name" value="Aldolase_TIM"/>
</dbReference>
<evidence type="ECO:0000256" key="1">
    <source>
        <dbReference type="ARBA" id="ARBA00022630"/>
    </source>
</evidence>
<dbReference type="PANTHER" id="PTHR32332:SF31">
    <property type="entry name" value="2-NITROPROPANE DIOXYGENASE FAMILY, PUTATIVE (AFU_ORTHOLOGUE AFUA_2G09850)-RELATED"/>
    <property type="match status" value="1"/>
</dbReference>
<keyword evidence="3" id="KW-0560">Oxidoreductase</keyword>
<name>A0AAD5UYG6_9APHY</name>
<keyword evidence="5" id="KW-1185">Reference proteome</keyword>
<evidence type="ECO:0000313" key="5">
    <source>
        <dbReference type="Proteomes" id="UP001212997"/>
    </source>
</evidence>
<dbReference type="Proteomes" id="UP001212997">
    <property type="component" value="Unassembled WGS sequence"/>
</dbReference>
<keyword evidence="2" id="KW-0288">FMN</keyword>
<dbReference type="PANTHER" id="PTHR32332">
    <property type="entry name" value="2-NITROPROPANE DIOXYGENASE"/>
    <property type="match status" value="1"/>
</dbReference>
<dbReference type="GO" id="GO:0018580">
    <property type="term" value="F:nitronate monooxygenase activity"/>
    <property type="evidence" value="ECO:0007669"/>
    <property type="project" value="InterPro"/>
</dbReference>
<gene>
    <name evidence="4" type="ORF">NLI96_g7836</name>
</gene>
<evidence type="ECO:0000313" key="4">
    <source>
        <dbReference type="EMBL" id="KAJ3481175.1"/>
    </source>
</evidence>
<evidence type="ECO:0008006" key="6">
    <source>
        <dbReference type="Google" id="ProtNLM"/>
    </source>
</evidence>
<protein>
    <recommendedName>
        <fullName evidence="6">Nitronate monooxygenase domain-containing protein</fullName>
    </recommendedName>
</protein>
<evidence type="ECO:0000256" key="3">
    <source>
        <dbReference type="ARBA" id="ARBA00023002"/>
    </source>
</evidence>
<dbReference type="EMBL" id="JANAWD010000335">
    <property type="protein sequence ID" value="KAJ3481175.1"/>
    <property type="molecule type" value="Genomic_DNA"/>
</dbReference>
<reference evidence="4" key="1">
    <citation type="submission" date="2022-07" db="EMBL/GenBank/DDBJ databases">
        <title>Genome Sequence of Physisporinus lineatus.</title>
        <authorList>
            <person name="Buettner E."/>
        </authorList>
    </citation>
    <scope>NUCLEOTIDE SEQUENCE</scope>
    <source>
        <strain evidence="4">VT162</strain>
    </source>
</reference>
<dbReference type="SUPFAM" id="SSF51412">
    <property type="entry name" value="Inosine monophosphate dehydrogenase (IMPDH)"/>
    <property type="match status" value="1"/>
</dbReference>